<evidence type="ECO:0000256" key="1">
    <source>
        <dbReference type="SAM" id="Phobius"/>
    </source>
</evidence>
<reference evidence="3" key="2">
    <citation type="submission" date="2020-09" db="EMBL/GenBank/DDBJ databases">
        <authorList>
            <person name="Sun Q."/>
            <person name="Zhou Y."/>
        </authorList>
    </citation>
    <scope>NUCLEOTIDE SEQUENCE</scope>
    <source>
        <strain evidence="3">CGMCC 4.7299</strain>
    </source>
</reference>
<evidence type="ECO:0000313" key="4">
    <source>
        <dbReference type="Proteomes" id="UP000656042"/>
    </source>
</evidence>
<accession>A0A8J3C3W8</accession>
<dbReference type="AlphaFoldDB" id="A0A8J3C3W8"/>
<keyword evidence="2" id="KW-0732">Signal</keyword>
<keyword evidence="1" id="KW-0812">Transmembrane</keyword>
<keyword evidence="4" id="KW-1185">Reference proteome</keyword>
<organism evidence="3 4">
    <name type="scientific">Mangrovihabitans endophyticus</name>
    <dbReference type="NCBI Taxonomy" id="1751298"/>
    <lineage>
        <taxon>Bacteria</taxon>
        <taxon>Bacillati</taxon>
        <taxon>Actinomycetota</taxon>
        <taxon>Actinomycetes</taxon>
        <taxon>Micromonosporales</taxon>
        <taxon>Micromonosporaceae</taxon>
        <taxon>Mangrovihabitans</taxon>
    </lineage>
</organism>
<feature type="transmembrane region" description="Helical" evidence="1">
    <location>
        <begin position="177"/>
        <end position="197"/>
    </location>
</feature>
<dbReference type="EMBL" id="BMMX01000023">
    <property type="protein sequence ID" value="GGL04440.1"/>
    <property type="molecule type" value="Genomic_DNA"/>
</dbReference>
<gene>
    <name evidence="3" type="ORF">GCM10012284_43800</name>
</gene>
<evidence type="ECO:0000313" key="3">
    <source>
        <dbReference type="EMBL" id="GGL04440.1"/>
    </source>
</evidence>
<feature type="chain" id="PRO_5035281207" evidence="2">
    <location>
        <begin position="36"/>
        <end position="208"/>
    </location>
</feature>
<keyword evidence="1" id="KW-0472">Membrane</keyword>
<name>A0A8J3C3W8_9ACTN</name>
<comment type="caution">
    <text evidence="3">The sequence shown here is derived from an EMBL/GenBank/DDBJ whole genome shotgun (WGS) entry which is preliminary data.</text>
</comment>
<evidence type="ECO:0000256" key="2">
    <source>
        <dbReference type="SAM" id="SignalP"/>
    </source>
</evidence>
<dbReference type="Proteomes" id="UP000656042">
    <property type="component" value="Unassembled WGS sequence"/>
</dbReference>
<protein>
    <submittedName>
        <fullName evidence="3">Uncharacterized protein</fullName>
    </submittedName>
</protein>
<keyword evidence="1" id="KW-1133">Transmembrane helix</keyword>
<sequence>MKEATMSRSRAYTVLSSLIATLAMTVGLLTFSAGAATARPKHYPPPAPVLVCNRPVVKYGVTVRITGRKYAYRERVWITISFRPKGSKYTRVVRRTSTMANSKGKFIVRANMSRAGLVFITAKGKRSHQSATVNVYVINKKKGHGGWWVSRAAYTGGVPGSGGGVSYVTPVSQDQPVGAWLAVAGVAAMGVAGSAMATRQTIRRRRAA</sequence>
<reference evidence="3" key="1">
    <citation type="journal article" date="2014" name="Int. J. Syst. Evol. Microbiol.">
        <title>Complete genome sequence of Corynebacterium casei LMG S-19264T (=DSM 44701T), isolated from a smear-ripened cheese.</title>
        <authorList>
            <consortium name="US DOE Joint Genome Institute (JGI-PGF)"/>
            <person name="Walter F."/>
            <person name="Albersmeier A."/>
            <person name="Kalinowski J."/>
            <person name="Ruckert C."/>
        </authorList>
    </citation>
    <scope>NUCLEOTIDE SEQUENCE</scope>
    <source>
        <strain evidence="3">CGMCC 4.7299</strain>
    </source>
</reference>
<proteinExistence type="predicted"/>
<feature type="signal peptide" evidence="2">
    <location>
        <begin position="1"/>
        <end position="35"/>
    </location>
</feature>